<evidence type="ECO:0000313" key="1">
    <source>
        <dbReference type="EMBL" id="SDF05110.1"/>
    </source>
</evidence>
<evidence type="ECO:0000313" key="2">
    <source>
        <dbReference type="Proteomes" id="UP000199446"/>
    </source>
</evidence>
<accession>A0A1G7HX85</accession>
<gene>
    <name evidence="1" type="ORF">SAMN04488243_12220</name>
</gene>
<dbReference type="Proteomes" id="UP000199446">
    <property type="component" value="Unassembled WGS sequence"/>
</dbReference>
<keyword evidence="2" id="KW-1185">Reference proteome</keyword>
<sequence>MRYDSVWYAGDRCLPHHLAQEVETYRKARRGLSLSALVRELLKRPEALLEAAGLVERAGLSAREHNALIREEW</sequence>
<reference evidence="2" key="1">
    <citation type="submission" date="2016-10" db="EMBL/GenBank/DDBJ databases">
        <authorList>
            <person name="Varghese N."/>
            <person name="Submissions S."/>
        </authorList>
    </citation>
    <scope>NUCLEOTIDE SEQUENCE [LARGE SCALE GENOMIC DNA]</scope>
    <source>
        <strain evidence="2">CGMCC 1.6992</strain>
    </source>
</reference>
<name>A0A1G7HX85_9DEIN</name>
<dbReference type="AlphaFoldDB" id="A0A1G7HX85"/>
<dbReference type="STRING" id="482827.SAMN04488243_12220"/>
<organism evidence="1 2">
    <name type="scientific">Thermus arciformis</name>
    <dbReference type="NCBI Taxonomy" id="482827"/>
    <lineage>
        <taxon>Bacteria</taxon>
        <taxon>Thermotogati</taxon>
        <taxon>Deinococcota</taxon>
        <taxon>Deinococci</taxon>
        <taxon>Thermales</taxon>
        <taxon>Thermaceae</taxon>
        <taxon>Thermus</taxon>
    </lineage>
</organism>
<dbReference type="EMBL" id="FNBC01000022">
    <property type="protein sequence ID" value="SDF05110.1"/>
    <property type="molecule type" value="Genomic_DNA"/>
</dbReference>
<protein>
    <submittedName>
        <fullName evidence="1">Uncharacterized protein</fullName>
    </submittedName>
</protein>
<proteinExistence type="predicted"/>